<proteinExistence type="predicted"/>
<dbReference type="CDD" id="cd03801">
    <property type="entry name" value="GT4_PimA-like"/>
    <property type="match status" value="1"/>
</dbReference>
<name>A0A495IAA1_9MICO</name>
<gene>
    <name evidence="2" type="ORF">C8E83_0018</name>
</gene>
<keyword evidence="2" id="KW-0808">Transferase</keyword>
<evidence type="ECO:0000313" key="3">
    <source>
        <dbReference type="Proteomes" id="UP000280008"/>
    </source>
</evidence>
<evidence type="ECO:0000313" key="2">
    <source>
        <dbReference type="EMBL" id="RKR72937.1"/>
    </source>
</evidence>
<dbReference type="Pfam" id="PF13692">
    <property type="entry name" value="Glyco_trans_1_4"/>
    <property type="match status" value="1"/>
</dbReference>
<dbReference type="AlphaFoldDB" id="A0A495IAA1"/>
<protein>
    <recommendedName>
        <fullName evidence="1">D-inositol 3-phosphate glycosyltransferase</fullName>
    </recommendedName>
</protein>
<dbReference type="PANTHER" id="PTHR45947:SF3">
    <property type="entry name" value="SULFOQUINOVOSYL TRANSFERASE SQD2"/>
    <property type="match status" value="1"/>
</dbReference>
<dbReference type="GO" id="GO:0016758">
    <property type="term" value="F:hexosyltransferase activity"/>
    <property type="evidence" value="ECO:0007669"/>
    <property type="project" value="TreeGrafter"/>
</dbReference>
<dbReference type="PANTHER" id="PTHR45947">
    <property type="entry name" value="SULFOQUINOVOSYL TRANSFERASE SQD2"/>
    <property type="match status" value="1"/>
</dbReference>
<organism evidence="2 3">
    <name type="scientific">Frondihabitans australicus</name>
    <dbReference type="NCBI Taxonomy" id="386892"/>
    <lineage>
        <taxon>Bacteria</taxon>
        <taxon>Bacillati</taxon>
        <taxon>Actinomycetota</taxon>
        <taxon>Actinomycetes</taxon>
        <taxon>Micrococcales</taxon>
        <taxon>Microbacteriaceae</taxon>
        <taxon>Frondihabitans</taxon>
    </lineage>
</organism>
<dbReference type="EMBL" id="RBKS01000001">
    <property type="protein sequence ID" value="RKR72937.1"/>
    <property type="molecule type" value="Genomic_DNA"/>
</dbReference>
<evidence type="ECO:0000256" key="1">
    <source>
        <dbReference type="ARBA" id="ARBA00021292"/>
    </source>
</evidence>
<accession>A0A495IAA1</accession>
<sequence length="341" mass="37194">MLEVLFPEGRDVAGWAERHGRGETPGLWPYGLDGLRALDPDARIAELAKPTRFEAARARLLPGRRPKLGSAATAEVGITWDENTGRLMALTRPHERMYTGVIWVTDLVARGRDTGRMREILREMDGLWVISRGQLEPLRDFVGDDGPPIAYFRFGVDADFFPYRPYPTQPLVVSVGGDRDRDAATLFAALEQVHESVPEARIVVQTTSTLTAPRGVETVAHLSHRELADLYAEASVVAIATGQNLHASGMTVSLEAMATGRPVVMTRTPGIEDYVDHGSTGLLVPVGDAEALSEGVVRLLGDPRLAEAYGRAGRAEVEEWGTTRAMVERMGAFLGLTEDAR</sequence>
<reference evidence="2 3" key="1">
    <citation type="submission" date="2018-10" db="EMBL/GenBank/DDBJ databases">
        <title>Sequencing the genomes of 1000 actinobacteria strains.</title>
        <authorList>
            <person name="Klenk H.-P."/>
        </authorList>
    </citation>
    <scope>NUCLEOTIDE SEQUENCE [LARGE SCALE GENOMIC DNA]</scope>
    <source>
        <strain evidence="2 3">DSM 17894</strain>
    </source>
</reference>
<comment type="caution">
    <text evidence="2">The sequence shown here is derived from an EMBL/GenBank/DDBJ whole genome shotgun (WGS) entry which is preliminary data.</text>
</comment>
<keyword evidence="3" id="KW-1185">Reference proteome</keyword>
<dbReference type="Gene3D" id="3.40.50.2000">
    <property type="entry name" value="Glycogen Phosphorylase B"/>
    <property type="match status" value="1"/>
</dbReference>
<dbReference type="Proteomes" id="UP000280008">
    <property type="component" value="Unassembled WGS sequence"/>
</dbReference>
<dbReference type="InterPro" id="IPR050194">
    <property type="entry name" value="Glycosyltransferase_grp1"/>
</dbReference>
<dbReference type="SUPFAM" id="SSF53756">
    <property type="entry name" value="UDP-Glycosyltransferase/glycogen phosphorylase"/>
    <property type="match status" value="1"/>
</dbReference>